<dbReference type="PROSITE" id="PS50240">
    <property type="entry name" value="TRYPSIN_DOM"/>
    <property type="match status" value="1"/>
</dbReference>
<dbReference type="GO" id="GO:0000272">
    <property type="term" value="P:polysaccharide catabolic process"/>
    <property type="evidence" value="ECO:0007669"/>
    <property type="project" value="InterPro"/>
</dbReference>
<dbReference type="EMBL" id="JADKGY010000001">
    <property type="protein sequence ID" value="MBK9981217.1"/>
    <property type="molecule type" value="Genomic_DNA"/>
</dbReference>
<accession>A0A9D7SSU5</accession>
<organism evidence="3 4">
    <name type="scientific">Candidatus Opimibacter skivensis</name>
    <dbReference type="NCBI Taxonomy" id="2982028"/>
    <lineage>
        <taxon>Bacteria</taxon>
        <taxon>Pseudomonadati</taxon>
        <taxon>Bacteroidota</taxon>
        <taxon>Saprospiria</taxon>
        <taxon>Saprospirales</taxon>
        <taxon>Saprospiraceae</taxon>
        <taxon>Candidatus Opimibacter</taxon>
    </lineage>
</organism>
<dbReference type="PROSITE" id="PS51766">
    <property type="entry name" value="DOCKERIN"/>
    <property type="match status" value="1"/>
</dbReference>
<keyword evidence="3" id="KW-0378">Hydrolase</keyword>
<comment type="caution">
    <text evidence="3">The sequence shown here is derived from an EMBL/GenBank/DDBJ whole genome shotgun (WGS) entry which is preliminary data.</text>
</comment>
<dbReference type="GO" id="GO:0004180">
    <property type="term" value="F:carboxypeptidase activity"/>
    <property type="evidence" value="ECO:0007669"/>
    <property type="project" value="UniProtKB-KW"/>
</dbReference>
<dbReference type="PANTHER" id="PTHR36234:SF5">
    <property type="entry name" value="LYSYL ENDOPEPTIDASE"/>
    <property type="match status" value="1"/>
</dbReference>
<dbReference type="CDD" id="cd14252">
    <property type="entry name" value="Dockerin_like"/>
    <property type="match status" value="1"/>
</dbReference>
<dbReference type="InterPro" id="IPR009003">
    <property type="entry name" value="Peptidase_S1_PA"/>
</dbReference>
<dbReference type="InterPro" id="IPR043504">
    <property type="entry name" value="Peptidase_S1_PA_chymotrypsin"/>
</dbReference>
<dbReference type="SUPFAM" id="SSF49464">
    <property type="entry name" value="Carboxypeptidase regulatory domain-like"/>
    <property type="match status" value="1"/>
</dbReference>
<name>A0A9D7SSU5_9BACT</name>
<dbReference type="InterPro" id="IPR001254">
    <property type="entry name" value="Trypsin_dom"/>
</dbReference>
<dbReference type="Proteomes" id="UP000808337">
    <property type="component" value="Unassembled WGS sequence"/>
</dbReference>
<proteinExistence type="predicted"/>
<keyword evidence="3" id="KW-0645">Protease</keyword>
<evidence type="ECO:0000313" key="4">
    <source>
        <dbReference type="Proteomes" id="UP000808337"/>
    </source>
</evidence>
<feature type="domain" description="Peptidase S1" evidence="1">
    <location>
        <begin position="215"/>
        <end position="427"/>
    </location>
</feature>
<protein>
    <submittedName>
        <fullName evidence="3">Carboxypeptidase regulatory-like domain-containing protein</fullName>
    </submittedName>
</protein>
<feature type="domain" description="Dockerin" evidence="2">
    <location>
        <begin position="493"/>
        <end position="562"/>
    </location>
</feature>
<dbReference type="GO" id="GO:0004252">
    <property type="term" value="F:serine-type endopeptidase activity"/>
    <property type="evidence" value="ECO:0007669"/>
    <property type="project" value="InterPro"/>
</dbReference>
<dbReference type="InterPro" id="IPR016134">
    <property type="entry name" value="Dockerin_dom"/>
</dbReference>
<sequence length="604" mass="67670">MRRIVLLYILSVASFQLVRSQVTSHIEFQRQPEKELQVIQVSWSDADKKNWDLTNDDRLEIMGVKTNILSTSLPLTKDRIPTFQFSINQQCDIELLLNIDEISPSEKIFLKDYATDEIIFEVPHLNHHQFLTPAFDPRSTYLVWSGDNNQRHESKFSIDNIYVHKPEEGRDRGIGFGTSLSCFPNAACKQDSILQLISNTTVRIRMVMNEGIGWCSGSFVNTTRNDRSPLILSAYHCTFQYTPKYDLWRFDLQYKSDSCANPVAEPQYFSLTGCQLKASGQGSDFLLVRLNNDVPLNQEVTFAGWNRDSIALPDTLYLVHHPNADIRKFSTCTTGAVINQNQIGWSEGYTTPGKHHFSFKFTEGGHQPGSSGGPVFNQDGYLIGQLHGGAMGCEDANHAFSGRLAKSWNYGTTAATRLKDWLDPDQIGVTQWPSLENIVKNDLVDIHGQVSDPLGRPVKNVEVVITGSTSQTIMTDDLGQFSLSGINRKGHYIITPKKDINQTNGLNVLDLIAIQKHLLSKDTFDFPWQYIAADATNNNHVSVGDIVLLLRLLLGKISYLPSSPSWRFDPPVIELDNLPQGLPAQPQFTGIKIGDLNNTANPAQ</sequence>
<evidence type="ECO:0000259" key="1">
    <source>
        <dbReference type="PROSITE" id="PS50240"/>
    </source>
</evidence>
<evidence type="ECO:0000313" key="3">
    <source>
        <dbReference type="EMBL" id="MBK9981217.1"/>
    </source>
</evidence>
<keyword evidence="3" id="KW-0121">Carboxypeptidase</keyword>
<dbReference type="SUPFAM" id="SSF50494">
    <property type="entry name" value="Trypsin-like serine proteases"/>
    <property type="match status" value="1"/>
</dbReference>
<dbReference type="Gene3D" id="2.40.10.10">
    <property type="entry name" value="Trypsin-like serine proteases"/>
    <property type="match status" value="2"/>
</dbReference>
<dbReference type="InterPro" id="IPR036439">
    <property type="entry name" value="Dockerin_dom_sf"/>
</dbReference>
<evidence type="ECO:0000259" key="2">
    <source>
        <dbReference type="PROSITE" id="PS51766"/>
    </source>
</evidence>
<dbReference type="SUPFAM" id="SSF63446">
    <property type="entry name" value="Type I dockerin domain"/>
    <property type="match status" value="1"/>
</dbReference>
<dbReference type="InterPro" id="IPR008969">
    <property type="entry name" value="CarboxyPept-like_regulatory"/>
</dbReference>
<reference evidence="3 4" key="1">
    <citation type="submission" date="2020-10" db="EMBL/GenBank/DDBJ databases">
        <title>Connecting structure to function with the recovery of over 1000 high-quality activated sludge metagenome-assembled genomes encoding full-length rRNA genes using long-read sequencing.</title>
        <authorList>
            <person name="Singleton C.M."/>
            <person name="Petriglieri F."/>
            <person name="Kristensen J.M."/>
            <person name="Kirkegaard R.H."/>
            <person name="Michaelsen T.Y."/>
            <person name="Andersen M.H."/>
            <person name="Karst S.M."/>
            <person name="Dueholm M.S."/>
            <person name="Nielsen P.H."/>
            <person name="Albertsen M."/>
        </authorList>
    </citation>
    <scope>NUCLEOTIDE SEQUENCE [LARGE SCALE GENOMIC DNA]</scope>
    <source>
        <strain evidence="3">Ribe_18-Q3-R11-54_MAXAC.273</strain>
    </source>
</reference>
<gene>
    <name evidence="3" type="ORF">IPP15_02125</name>
</gene>
<dbReference type="AlphaFoldDB" id="A0A9D7SSU5"/>
<dbReference type="PANTHER" id="PTHR36234">
    <property type="entry name" value="LYSYL ENDOPEPTIDASE"/>
    <property type="match status" value="1"/>
</dbReference>
<dbReference type="Gene3D" id="1.10.1330.10">
    <property type="entry name" value="Dockerin domain"/>
    <property type="match status" value="1"/>
</dbReference>
<dbReference type="Pfam" id="PF00089">
    <property type="entry name" value="Trypsin"/>
    <property type="match status" value="1"/>
</dbReference>
<dbReference type="GO" id="GO:0006508">
    <property type="term" value="P:proteolysis"/>
    <property type="evidence" value="ECO:0007669"/>
    <property type="project" value="InterPro"/>
</dbReference>